<dbReference type="InterPro" id="IPR029063">
    <property type="entry name" value="SAM-dependent_MTases_sf"/>
</dbReference>
<dbReference type="eggNOG" id="COG2813">
    <property type="taxonomic scope" value="Bacteria"/>
</dbReference>
<evidence type="ECO:0000313" key="3">
    <source>
        <dbReference type="Proteomes" id="UP000023541"/>
    </source>
</evidence>
<reference evidence="2 3" key="1">
    <citation type="submission" date="2014-04" db="EMBL/GenBank/DDBJ databases">
        <title>Aquimarina sp. 22II-S11-z7 Genome Sequencing.</title>
        <authorList>
            <person name="Lai Q."/>
        </authorList>
    </citation>
    <scope>NUCLEOTIDE SEQUENCE [LARGE SCALE GENOMIC DNA]</scope>
    <source>
        <strain evidence="2 3">22II-S11-z7</strain>
    </source>
</reference>
<evidence type="ECO:0000259" key="1">
    <source>
        <dbReference type="Pfam" id="PF08242"/>
    </source>
</evidence>
<evidence type="ECO:0000313" key="2">
    <source>
        <dbReference type="EMBL" id="EZH72937.1"/>
    </source>
</evidence>
<organism evidence="2 3">
    <name type="scientific">Aquimarina atlantica</name>
    <dbReference type="NCBI Taxonomy" id="1317122"/>
    <lineage>
        <taxon>Bacteria</taxon>
        <taxon>Pseudomonadati</taxon>
        <taxon>Bacteroidota</taxon>
        <taxon>Flavobacteriia</taxon>
        <taxon>Flavobacteriales</taxon>
        <taxon>Flavobacteriaceae</taxon>
        <taxon>Aquimarina</taxon>
    </lineage>
</organism>
<dbReference type="CDD" id="cd02440">
    <property type="entry name" value="AdoMet_MTases"/>
    <property type="match status" value="1"/>
</dbReference>
<protein>
    <recommendedName>
        <fullName evidence="1">Methyltransferase type 12 domain-containing protein</fullName>
    </recommendedName>
</protein>
<dbReference type="STRING" id="1317122.ATO12_18120"/>
<feature type="domain" description="Methyltransferase type 12" evidence="1">
    <location>
        <begin position="56"/>
        <end position="124"/>
    </location>
</feature>
<name>A0A023BSG5_9FLAO</name>
<keyword evidence="3" id="KW-1185">Reference proteome</keyword>
<gene>
    <name evidence="2" type="ORF">ATO12_18120</name>
</gene>
<dbReference type="Pfam" id="PF08242">
    <property type="entry name" value="Methyltransf_12"/>
    <property type="match status" value="1"/>
</dbReference>
<dbReference type="Proteomes" id="UP000023541">
    <property type="component" value="Unassembled WGS sequence"/>
</dbReference>
<dbReference type="SUPFAM" id="SSF53335">
    <property type="entry name" value="S-adenosyl-L-methionine-dependent methyltransferases"/>
    <property type="match status" value="1"/>
</dbReference>
<proteinExistence type="predicted"/>
<dbReference type="RefSeq" id="WP_034242720.1">
    <property type="nucleotide sequence ID" value="NZ_AQRA01000006.1"/>
</dbReference>
<comment type="caution">
    <text evidence="2">The sequence shown here is derived from an EMBL/GenBank/DDBJ whole genome shotgun (WGS) entry which is preliminary data.</text>
</comment>
<sequence>MKTVPNETNIVDYYQKQIKKHGFGAKGMDWKNEETQFLRFKTINKFIDFSNMPSILDVGCGGGGYLKYCIDHDLDLKYKGIDIVPEMVERVKKVYGTDKALIKEIKDVSENFDYVIASGTYNAKLDVDSKDWEEYVFDSIKHMFRVSNHKVILNLMTPYVDYEYDRLYYPDLNRLTSYIVKNITRNFSIDHSYELYEFTLVIYK</sequence>
<accession>A0A023BSG5</accession>
<dbReference type="InterPro" id="IPR013217">
    <property type="entry name" value="Methyltransf_12"/>
</dbReference>
<dbReference type="EMBL" id="AQRA01000006">
    <property type="protein sequence ID" value="EZH72937.1"/>
    <property type="molecule type" value="Genomic_DNA"/>
</dbReference>
<dbReference type="Gene3D" id="3.40.50.150">
    <property type="entry name" value="Vaccinia Virus protein VP39"/>
    <property type="match status" value="1"/>
</dbReference>
<dbReference type="AlphaFoldDB" id="A0A023BSG5"/>